<dbReference type="GO" id="GO:0005637">
    <property type="term" value="C:nuclear inner membrane"/>
    <property type="evidence" value="ECO:0007669"/>
    <property type="project" value="TreeGrafter"/>
</dbReference>
<sequence length="187" mass="21634">MFRNISAWFSTSVPQTCCNFWVLQGGIIADWRTSDYLFSGDAACPDTVRIFESQDYLWNNVTVFQSLFLSTCEKRQSVKSVAIGHYVLPPVSVQDEVRKVVGRLIWECEDEQLVEHVTVNYFVLLCLNKIPLFTVDFFIEGFVSMDSLQKYTGELHDFHPVYFHCSNCEAHPATNMHSGRKLFKRKK</sequence>
<proteinExistence type="predicted"/>
<dbReference type="GO" id="GO:0007129">
    <property type="term" value="P:homologous chromosome pairing at meiosis"/>
    <property type="evidence" value="ECO:0007669"/>
    <property type="project" value="TreeGrafter"/>
</dbReference>
<evidence type="ECO:0000313" key="1">
    <source>
        <dbReference type="Ensembl" id="ENSENLP00000044839.1"/>
    </source>
</evidence>
<protein>
    <submittedName>
        <fullName evidence="1">Telomere repeat binding bouquet formation protein 2</fullName>
    </submittedName>
</protein>
<dbReference type="GO" id="GO:0070197">
    <property type="term" value="P:meiotic attachment of telomere to nuclear envelope"/>
    <property type="evidence" value="ECO:0007669"/>
    <property type="project" value="TreeGrafter"/>
</dbReference>
<reference evidence="1" key="1">
    <citation type="submission" date="2021-04" db="EMBL/GenBank/DDBJ databases">
        <authorList>
            <consortium name="Wellcome Sanger Institute Data Sharing"/>
        </authorList>
    </citation>
    <scope>NUCLEOTIDE SEQUENCE [LARGE SCALE GENOMIC DNA]</scope>
</reference>
<dbReference type="Proteomes" id="UP000472264">
    <property type="component" value="Chromosome 3"/>
</dbReference>
<keyword evidence="2" id="KW-1185">Reference proteome</keyword>
<reference evidence="1" key="2">
    <citation type="submission" date="2025-08" db="UniProtKB">
        <authorList>
            <consortium name="Ensembl"/>
        </authorList>
    </citation>
    <scope>IDENTIFICATION</scope>
</reference>
<dbReference type="FunCoup" id="A0A665WLA6">
    <property type="interactions" value="689"/>
</dbReference>
<dbReference type="InterPro" id="IPR028065">
    <property type="entry name" value="TERB2"/>
</dbReference>
<accession>A0A665WLA6</accession>
<dbReference type="Ensembl" id="ENSENLT00000045951.1">
    <property type="protein sequence ID" value="ENSENLP00000044839.1"/>
    <property type="gene ID" value="ENSENLG00000019089.1"/>
</dbReference>
<name>A0A665WLA6_ECHNA</name>
<dbReference type="PANTHER" id="PTHR35345">
    <property type="entry name" value="TELOMERE REPEATS-BINDING BOUQUET FORMATION PROTEIN 2"/>
    <property type="match status" value="1"/>
</dbReference>
<organism evidence="1 2">
    <name type="scientific">Echeneis naucrates</name>
    <name type="common">Live sharksucker</name>
    <dbReference type="NCBI Taxonomy" id="173247"/>
    <lineage>
        <taxon>Eukaryota</taxon>
        <taxon>Metazoa</taxon>
        <taxon>Chordata</taxon>
        <taxon>Craniata</taxon>
        <taxon>Vertebrata</taxon>
        <taxon>Euteleostomi</taxon>
        <taxon>Actinopterygii</taxon>
        <taxon>Neopterygii</taxon>
        <taxon>Teleostei</taxon>
        <taxon>Neoteleostei</taxon>
        <taxon>Acanthomorphata</taxon>
        <taxon>Carangaria</taxon>
        <taxon>Carangiformes</taxon>
        <taxon>Echeneidae</taxon>
        <taxon>Echeneis</taxon>
    </lineage>
</organism>
<dbReference type="OMA" id="HNFWILE"/>
<evidence type="ECO:0000313" key="2">
    <source>
        <dbReference type="Proteomes" id="UP000472264"/>
    </source>
</evidence>
<reference evidence="1" key="3">
    <citation type="submission" date="2025-09" db="UniProtKB">
        <authorList>
            <consortium name="Ensembl"/>
        </authorList>
    </citation>
    <scope>IDENTIFICATION</scope>
</reference>
<dbReference type="InParanoid" id="A0A665WLA6"/>
<dbReference type="Pfam" id="PF15101">
    <property type="entry name" value="TERB2"/>
    <property type="match status" value="1"/>
</dbReference>
<dbReference type="PANTHER" id="PTHR35345:SF1">
    <property type="entry name" value="TELOMERE REPEATS-BINDING BOUQUET FORMATION PROTEIN 2"/>
    <property type="match status" value="1"/>
</dbReference>
<dbReference type="AlphaFoldDB" id="A0A665WLA6"/>